<dbReference type="PANTHER" id="PTHR43747:SF5">
    <property type="entry name" value="FAD-BINDING DOMAIN-CONTAINING PROTEIN"/>
    <property type="match status" value="1"/>
</dbReference>
<dbReference type="PATRIC" id="fig|1263870.3.peg.5521"/>
<reference evidence="3 4" key="1">
    <citation type="journal article" date="2013" name="Mar. Genomics">
        <title>Expression of sulfatases in Rhodopirellula baltica and the diversity of sulfatases in the genus Rhodopirellula.</title>
        <authorList>
            <person name="Wegner C.E."/>
            <person name="Richter-Heitmann T."/>
            <person name="Klindworth A."/>
            <person name="Klockow C."/>
            <person name="Richter M."/>
            <person name="Achstetter T."/>
            <person name="Glockner F.O."/>
            <person name="Harder J."/>
        </authorList>
    </citation>
    <scope>NUCLEOTIDE SEQUENCE [LARGE SCALE GENOMIC DNA]</scope>
    <source>
        <strain evidence="3 4">SM41</strain>
    </source>
</reference>
<protein>
    <submittedName>
        <fullName evidence="3">FAD dependent oxidoreductase</fullName>
        <ecNumber evidence="3">1.4.3.1</ecNumber>
    </submittedName>
</protein>
<dbReference type="SUPFAM" id="SSF51905">
    <property type="entry name" value="FAD/NAD(P)-binding domain"/>
    <property type="match status" value="1"/>
</dbReference>
<dbReference type="GO" id="GO:0008445">
    <property type="term" value="F:D-aspartate oxidase activity"/>
    <property type="evidence" value="ECO:0007669"/>
    <property type="project" value="UniProtKB-EC"/>
</dbReference>
<sequence length="512" mass="56766">MRVDSDVLVIGSGFGGGLVATVLSQLGYQVTVVDKASHPRFAIGESSTPLADRTLKRIASRFQLDWLAPLCAYGTAQDLRPHVTVGLKRGFSYFQHSAYSDFHPRQNRSTELLIAASTDDRIADTHWLRSTTDDYIAAKLVDSGVRLIENFRVHRIERSEDWVVSGCIASDAEPTRDRSSVELSARFLIDASGPGSVFARDFISSDETSRLKTHTAAVYGHFKELQDWNDLYVRAGGDDQPHPYLSHRAAVHHLIDEGWVWQLGFDNGVTSCGIVLDRNSLVANPLANGSGEDAWQAILRRYPTLQKQFADAHLVAPSRLVVRERLQFLRSVGAGSQWLALPSAIGFVDPLHSTGIAHTLAAVEKIAEMFSRCSQDDPFPSHQSLGAYADQVRSELLWIDELVSMCYAARFDFSLFTAATLTYFVVVTSAEKDERDGFLSVNHCELVAGVASVAQRVRDLRKKHESEGTSQDEIRDAVDWIRKTVAPFNQAGLLNPEKQNLYHHTAPSDKTV</sequence>
<gene>
    <name evidence="3" type="ORF">RSSM_05217</name>
</gene>
<dbReference type="InterPro" id="IPR050816">
    <property type="entry name" value="Flavin-dep_Halogenase_NPB"/>
</dbReference>
<dbReference type="PANTHER" id="PTHR43747">
    <property type="entry name" value="FAD-BINDING PROTEIN"/>
    <property type="match status" value="1"/>
</dbReference>
<dbReference type="InterPro" id="IPR036188">
    <property type="entry name" value="FAD/NAD-bd_sf"/>
</dbReference>
<dbReference type="OrthoDB" id="103324at2"/>
<name>M5TVY0_9BACT</name>
<keyword evidence="2" id="KW-0503">Monooxygenase</keyword>
<dbReference type="RefSeq" id="WP_008685426.1">
    <property type="nucleotide sequence ID" value="NZ_ANOH01000361.1"/>
</dbReference>
<dbReference type="Pfam" id="PF04820">
    <property type="entry name" value="Trp_halogenase"/>
    <property type="match status" value="1"/>
</dbReference>
<evidence type="ECO:0000256" key="2">
    <source>
        <dbReference type="ARBA" id="ARBA00023033"/>
    </source>
</evidence>
<comment type="caution">
    <text evidence="3">The sequence shown here is derived from an EMBL/GenBank/DDBJ whole genome shotgun (WGS) entry which is preliminary data.</text>
</comment>
<dbReference type="Pfam" id="PF13450">
    <property type="entry name" value="NAD_binding_8"/>
    <property type="match status" value="1"/>
</dbReference>
<evidence type="ECO:0000313" key="4">
    <source>
        <dbReference type="Proteomes" id="UP000011885"/>
    </source>
</evidence>
<dbReference type="InterPro" id="IPR006905">
    <property type="entry name" value="Flavin_halogenase"/>
</dbReference>
<evidence type="ECO:0000256" key="1">
    <source>
        <dbReference type="ARBA" id="ARBA00023002"/>
    </source>
</evidence>
<dbReference type="AlphaFoldDB" id="M5TVY0"/>
<organism evidence="3 4">
    <name type="scientific">Rhodopirellula sallentina SM41</name>
    <dbReference type="NCBI Taxonomy" id="1263870"/>
    <lineage>
        <taxon>Bacteria</taxon>
        <taxon>Pseudomonadati</taxon>
        <taxon>Planctomycetota</taxon>
        <taxon>Planctomycetia</taxon>
        <taxon>Pirellulales</taxon>
        <taxon>Pirellulaceae</taxon>
        <taxon>Rhodopirellula</taxon>
    </lineage>
</organism>
<accession>M5TVY0</accession>
<dbReference type="Proteomes" id="UP000011885">
    <property type="component" value="Unassembled WGS sequence"/>
</dbReference>
<proteinExistence type="predicted"/>
<dbReference type="EMBL" id="ANOH01000361">
    <property type="protein sequence ID" value="EMI53367.1"/>
    <property type="molecule type" value="Genomic_DNA"/>
</dbReference>
<keyword evidence="1 3" id="KW-0560">Oxidoreductase</keyword>
<dbReference type="Gene3D" id="3.50.50.60">
    <property type="entry name" value="FAD/NAD(P)-binding domain"/>
    <property type="match status" value="1"/>
</dbReference>
<evidence type="ECO:0000313" key="3">
    <source>
        <dbReference type="EMBL" id="EMI53367.1"/>
    </source>
</evidence>
<dbReference type="EC" id="1.4.3.1" evidence="3"/>
<dbReference type="GO" id="GO:0004497">
    <property type="term" value="F:monooxygenase activity"/>
    <property type="evidence" value="ECO:0007669"/>
    <property type="project" value="UniProtKB-KW"/>
</dbReference>
<keyword evidence="4" id="KW-1185">Reference proteome</keyword>